<keyword evidence="2" id="KW-1185">Reference proteome</keyword>
<gene>
    <name evidence="1" type="ORF">HPBE_LOCUS7289</name>
</gene>
<evidence type="ECO:0000313" key="1">
    <source>
        <dbReference type="EMBL" id="VDO71604.1"/>
    </source>
</evidence>
<proteinExistence type="predicted"/>
<accession>A0A183FJR3</accession>
<protein>
    <submittedName>
        <fullName evidence="1 3">Uncharacterized protein</fullName>
    </submittedName>
</protein>
<reference evidence="1 2" key="1">
    <citation type="submission" date="2018-11" db="EMBL/GenBank/DDBJ databases">
        <authorList>
            <consortium name="Pathogen Informatics"/>
        </authorList>
    </citation>
    <scope>NUCLEOTIDE SEQUENCE [LARGE SCALE GENOMIC DNA]</scope>
</reference>
<reference evidence="3" key="2">
    <citation type="submission" date="2019-09" db="UniProtKB">
        <authorList>
            <consortium name="WormBaseParasite"/>
        </authorList>
    </citation>
    <scope>IDENTIFICATION</scope>
</reference>
<evidence type="ECO:0000313" key="3">
    <source>
        <dbReference type="WBParaSite" id="HPBE_0000728801-mRNA-1"/>
    </source>
</evidence>
<dbReference type="WBParaSite" id="HPBE_0000728801-mRNA-1">
    <property type="protein sequence ID" value="HPBE_0000728801-mRNA-1"/>
    <property type="gene ID" value="HPBE_0000728801"/>
</dbReference>
<dbReference type="AlphaFoldDB" id="A0A183FJR3"/>
<dbReference type="EMBL" id="UZAH01025849">
    <property type="protein sequence ID" value="VDO71604.1"/>
    <property type="molecule type" value="Genomic_DNA"/>
</dbReference>
<accession>A0A3P7YJF0</accession>
<organism evidence="2 3">
    <name type="scientific">Heligmosomoides polygyrus</name>
    <name type="common">Parasitic roundworm</name>
    <dbReference type="NCBI Taxonomy" id="6339"/>
    <lineage>
        <taxon>Eukaryota</taxon>
        <taxon>Metazoa</taxon>
        <taxon>Ecdysozoa</taxon>
        <taxon>Nematoda</taxon>
        <taxon>Chromadorea</taxon>
        <taxon>Rhabditida</taxon>
        <taxon>Rhabditina</taxon>
        <taxon>Rhabditomorpha</taxon>
        <taxon>Strongyloidea</taxon>
        <taxon>Heligmosomidae</taxon>
        <taxon>Heligmosomoides</taxon>
    </lineage>
</organism>
<name>A0A183FJR3_HELPZ</name>
<dbReference type="Proteomes" id="UP000050761">
    <property type="component" value="Unassembled WGS sequence"/>
</dbReference>
<evidence type="ECO:0000313" key="2">
    <source>
        <dbReference type="Proteomes" id="UP000050761"/>
    </source>
</evidence>
<sequence>MASSLLCGDNNLHQAVNETFYACNRVTETFGDDHTDITGGPRVFAQNGVEARPMPLDLQQDNLVSFMPQKSIFLRSSASSNSHERSVNVPTFSAAARSFQLQD</sequence>